<evidence type="ECO:0000256" key="1">
    <source>
        <dbReference type="ARBA" id="ARBA00022612"/>
    </source>
</evidence>
<protein>
    <submittedName>
        <fullName evidence="5">Phage prohead protease, HK97 family</fullName>
    </submittedName>
</protein>
<dbReference type="Pfam" id="PF04586">
    <property type="entry name" value="Peptidase_S78"/>
    <property type="match status" value="1"/>
</dbReference>
<dbReference type="HOGENOM" id="CLU_073043_1_0_5"/>
<evidence type="ECO:0000256" key="2">
    <source>
        <dbReference type="ARBA" id="ARBA00022670"/>
    </source>
</evidence>
<organism evidence="5 6">
    <name type="scientific">Asticcacaulis biprosthecium C19</name>
    <dbReference type="NCBI Taxonomy" id="715226"/>
    <lineage>
        <taxon>Bacteria</taxon>
        <taxon>Pseudomonadati</taxon>
        <taxon>Pseudomonadota</taxon>
        <taxon>Alphaproteobacteria</taxon>
        <taxon>Caulobacterales</taxon>
        <taxon>Caulobacteraceae</taxon>
        <taxon>Asticcacaulis</taxon>
    </lineage>
</organism>
<feature type="domain" description="Prohead serine protease" evidence="4">
    <location>
        <begin position="14"/>
        <end position="146"/>
    </location>
</feature>
<keyword evidence="2 5" id="KW-0645">Protease</keyword>
<dbReference type="InterPro" id="IPR054613">
    <property type="entry name" value="Peptidase_S78_dom"/>
</dbReference>
<dbReference type="SUPFAM" id="SSF50789">
    <property type="entry name" value="Herpes virus serine proteinase, assemblin"/>
    <property type="match status" value="1"/>
</dbReference>
<keyword evidence="1" id="KW-1188">Viral release from host cell</keyword>
<evidence type="ECO:0000256" key="3">
    <source>
        <dbReference type="ARBA" id="ARBA00022801"/>
    </source>
</evidence>
<dbReference type="AlphaFoldDB" id="F4QGY4"/>
<dbReference type="eggNOG" id="COG3740">
    <property type="taxonomic scope" value="Bacteria"/>
</dbReference>
<name>F4QGY4_9CAUL</name>
<evidence type="ECO:0000313" key="6">
    <source>
        <dbReference type="Proteomes" id="UP000006512"/>
    </source>
</evidence>
<reference evidence="6" key="1">
    <citation type="submission" date="2011-03" db="EMBL/GenBank/DDBJ databases">
        <title>Draft genome sequence of Brevundimonas diminuta.</title>
        <authorList>
            <person name="Brown P.J.B."/>
            <person name="Buechlein A."/>
            <person name="Hemmerich C."/>
            <person name="Brun Y.V."/>
        </authorList>
    </citation>
    <scope>NUCLEOTIDE SEQUENCE [LARGE SCALE GENOMIC DNA]</scope>
    <source>
        <strain evidence="6">C19</strain>
    </source>
</reference>
<dbReference type="STRING" id="715226.ABI_21790"/>
<keyword evidence="6" id="KW-1185">Reference proteome</keyword>
<dbReference type="EMBL" id="GL883077">
    <property type="protein sequence ID" value="EGF93737.1"/>
    <property type="molecule type" value="Genomic_DNA"/>
</dbReference>
<proteinExistence type="predicted"/>
<dbReference type="Proteomes" id="UP000006512">
    <property type="component" value="Unassembled WGS sequence"/>
</dbReference>
<evidence type="ECO:0000259" key="4">
    <source>
        <dbReference type="Pfam" id="PF04586"/>
    </source>
</evidence>
<keyword evidence="3" id="KW-0378">Hydrolase</keyword>
<accession>F4QGY4</accession>
<sequence>MEYRFVASEVEAAVAGRVDGFACPFDTRDSHDTRFATGCFVKSIAAWKSRGRTLPMYVNHADNRPVGGWLDLAEGPEGLRAVGEIVSTEREWVGGLFRMKVVLGMSIGFVPVAWRVETDGSVTFTEVSLREISLVTANSVPGAVIESLRAEAGFQLPRTKRDFEHLLKRIGFSGNAARAITSSGFKEADLREGADPTGLVEGLQDQLFLMRLSHVARQP</sequence>
<dbReference type="GO" id="GO:0006508">
    <property type="term" value="P:proteolysis"/>
    <property type="evidence" value="ECO:0007669"/>
    <property type="project" value="UniProtKB-KW"/>
</dbReference>
<gene>
    <name evidence="5" type="ORF">ABI_21790</name>
</gene>
<dbReference type="GO" id="GO:0008233">
    <property type="term" value="F:peptidase activity"/>
    <property type="evidence" value="ECO:0007669"/>
    <property type="project" value="UniProtKB-KW"/>
</dbReference>
<evidence type="ECO:0000313" key="5">
    <source>
        <dbReference type="EMBL" id="EGF93737.1"/>
    </source>
</evidence>